<feature type="transmembrane region" description="Helical" evidence="11">
    <location>
        <begin position="129"/>
        <end position="146"/>
    </location>
</feature>
<proteinExistence type="inferred from homology"/>
<evidence type="ECO:0000256" key="8">
    <source>
        <dbReference type="ARBA" id="ARBA00034739"/>
    </source>
</evidence>
<evidence type="ECO:0000256" key="3">
    <source>
        <dbReference type="ARBA" id="ARBA00022475"/>
    </source>
</evidence>
<dbReference type="AlphaFoldDB" id="A0A2P6NKN6"/>
<name>A0A2P6NKN6_9EUKA</name>
<dbReference type="GO" id="GO:0005886">
    <property type="term" value="C:plasma membrane"/>
    <property type="evidence" value="ECO:0007669"/>
    <property type="project" value="UniProtKB-SubCell"/>
</dbReference>
<accession>A0A2P6NKN6</accession>
<comment type="caution">
    <text evidence="12">The sequence shown here is derived from an EMBL/GenBank/DDBJ whole genome shotgun (WGS) entry which is preliminary data.</text>
</comment>
<feature type="transmembrane region" description="Helical" evidence="11">
    <location>
        <begin position="167"/>
        <end position="185"/>
    </location>
</feature>
<dbReference type="OrthoDB" id="9993532at2759"/>
<gene>
    <name evidence="12" type="ORF">PROFUN_08074</name>
</gene>
<evidence type="ECO:0000256" key="9">
    <source>
        <dbReference type="ARBA" id="ARBA00034846"/>
    </source>
</evidence>
<keyword evidence="6 11" id="KW-1133">Transmembrane helix</keyword>
<dbReference type="EMBL" id="MDYQ01000062">
    <property type="protein sequence ID" value="PRP84489.1"/>
    <property type="molecule type" value="Genomic_DNA"/>
</dbReference>
<dbReference type="GO" id="GO:0005789">
    <property type="term" value="C:endoplasmic reticulum membrane"/>
    <property type="evidence" value="ECO:0007669"/>
    <property type="project" value="UniProtKB-SubCell"/>
</dbReference>
<evidence type="ECO:0000256" key="2">
    <source>
        <dbReference type="ARBA" id="ARBA00004651"/>
    </source>
</evidence>
<evidence type="ECO:0000256" key="11">
    <source>
        <dbReference type="SAM" id="Phobius"/>
    </source>
</evidence>
<dbReference type="Proteomes" id="UP000241769">
    <property type="component" value="Unassembled WGS sequence"/>
</dbReference>
<evidence type="ECO:0000256" key="1">
    <source>
        <dbReference type="ARBA" id="ARBA00004477"/>
    </source>
</evidence>
<dbReference type="InterPro" id="IPR019164">
    <property type="entry name" value="TMEM147"/>
</dbReference>
<evidence type="ECO:0000313" key="13">
    <source>
        <dbReference type="Proteomes" id="UP000241769"/>
    </source>
</evidence>
<evidence type="ECO:0000256" key="4">
    <source>
        <dbReference type="ARBA" id="ARBA00022692"/>
    </source>
</evidence>
<protein>
    <recommendedName>
        <fullName evidence="9">BOS complex subunit TMEM147</fullName>
    </recommendedName>
    <alternativeName>
        <fullName evidence="10">Transmembrane protein 147</fullName>
    </alternativeName>
</protein>
<dbReference type="STRING" id="1890364.A0A2P6NKN6"/>
<dbReference type="InParanoid" id="A0A2P6NKN6"/>
<dbReference type="FunCoup" id="A0A2P6NKN6">
    <property type="interactions" value="122"/>
</dbReference>
<sequence length="219" mass="24143">MTWFHFANCIALALGPVYITYKGSALAEYRAFSACLVGFFGYISTQLLKMILIAILFPLQDSEPFQQEFGRAVLFAVDIIGNYITLSRLSKGTPREVRVLAAALGWSAAEIALANGPTLFGALSLEFEWTYIQRALESNLIILFYISLTRANQIFMRKNNTPTEQSLVIALVFACVIVHFAVGYSRVLMGGLASLIVFTVGSLSLFVVSSIISRYAKVE</sequence>
<keyword evidence="4 11" id="KW-0812">Transmembrane</keyword>
<keyword evidence="7 11" id="KW-0472">Membrane</keyword>
<keyword evidence="5" id="KW-0256">Endoplasmic reticulum</keyword>
<evidence type="ECO:0000256" key="7">
    <source>
        <dbReference type="ARBA" id="ARBA00023136"/>
    </source>
</evidence>
<feature type="transmembrane region" description="Helical" evidence="11">
    <location>
        <begin position="191"/>
        <end position="212"/>
    </location>
</feature>
<dbReference type="PANTHER" id="PTHR12869">
    <property type="entry name" value="SMALL SEVEN TRANSMEMBRANE DOMAIN-CONTAINING PROTEIN"/>
    <property type="match status" value="1"/>
</dbReference>
<feature type="transmembrane region" description="Helical" evidence="11">
    <location>
        <begin position="99"/>
        <end position="123"/>
    </location>
</feature>
<dbReference type="Pfam" id="PF09767">
    <property type="entry name" value="DUF2053"/>
    <property type="match status" value="1"/>
</dbReference>
<dbReference type="PANTHER" id="PTHR12869:SF0">
    <property type="entry name" value="BOS COMPLEX SUBUNIT TMEM147"/>
    <property type="match status" value="1"/>
</dbReference>
<feature type="transmembrane region" description="Helical" evidence="11">
    <location>
        <begin position="69"/>
        <end position="87"/>
    </location>
</feature>
<evidence type="ECO:0000256" key="5">
    <source>
        <dbReference type="ARBA" id="ARBA00022824"/>
    </source>
</evidence>
<reference evidence="12 13" key="1">
    <citation type="journal article" date="2018" name="Genome Biol. Evol.">
        <title>Multiple Roots of Fruiting Body Formation in Amoebozoa.</title>
        <authorList>
            <person name="Hillmann F."/>
            <person name="Forbes G."/>
            <person name="Novohradska S."/>
            <person name="Ferling I."/>
            <person name="Riege K."/>
            <person name="Groth M."/>
            <person name="Westermann M."/>
            <person name="Marz M."/>
            <person name="Spaller T."/>
            <person name="Winckler T."/>
            <person name="Schaap P."/>
            <person name="Glockner G."/>
        </authorList>
    </citation>
    <scope>NUCLEOTIDE SEQUENCE [LARGE SCALE GENOMIC DNA]</scope>
    <source>
        <strain evidence="12 13">Jena</strain>
    </source>
</reference>
<organism evidence="12 13">
    <name type="scientific">Planoprotostelium fungivorum</name>
    <dbReference type="NCBI Taxonomy" id="1890364"/>
    <lineage>
        <taxon>Eukaryota</taxon>
        <taxon>Amoebozoa</taxon>
        <taxon>Evosea</taxon>
        <taxon>Variosea</taxon>
        <taxon>Cavosteliida</taxon>
        <taxon>Cavosteliaceae</taxon>
        <taxon>Planoprotostelium</taxon>
    </lineage>
</organism>
<keyword evidence="13" id="KW-1185">Reference proteome</keyword>
<comment type="subcellular location">
    <subcellularLocation>
        <location evidence="2">Cell membrane</location>
        <topology evidence="2">Multi-pass membrane protein</topology>
    </subcellularLocation>
    <subcellularLocation>
        <location evidence="1">Endoplasmic reticulum membrane</location>
        <topology evidence="1">Multi-pass membrane protein</topology>
    </subcellularLocation>
</comment>
<evidence type="ECO:0000256" key="10">
    <source>
        <dbReference type="ARBA" id="ARBA00034899"/>
    </source>
</evidence>
<feature type="transmembrane region" description="Helical" evidence="11">
    <location>
        <begin position="31"/>
        <end position="57"/>
    </location>
</feature>
<comment type="similarity">
    <text evidence="8">Belongs to the TMEM147 family.</text>
</comment>
<evidence type="ECO:0000256" key="6">
    <source>
        <dbReference type="ARBA" id="ARBA00022989"/>
    </source>
</evidence>
<evidence type="ECO:0000313" key="12">
    <source>
        <dbReference type="EMBL" id="PRP84489.1"/>
    </source>
</evidence>
<keyword evidence="3" id="KW-1003">Cell membrane</keyword>